<feature type="transmembrane region" description="Helical" evidence="8">
    <location>
        <begin position="283"/>
        <end position="301"/>
    </location>
</feature>
<accession>A0ABW3D5W3</accession>
<dbReference type="EMBL" id="JBHTIU010000024">
    <property type="protein sequence ID" value="MFD0868838.1"/>
    <property type="molecule type" value="Genomic_DNA"/>
</dbReference>
<organism evidence="9 10">
    <name type="scientific">Paenibacillus residui</name>
    <dbReference type="NCBI Taxonomy" id="629724"/>
    <lineage>
        <taxon>Bacteria</taxon>
        <taxon>Bacillati</taxon>
        <taxon>Bacillota</taxon>
        <taxon>Bacilli</taxon>
        <taxon>Bacillales</taxon>
        <taxon>Paenibacillaceae</taxon>
        <taxon>Paenibacillus</taxon>
    </lineage>
</organism>
<gene>
    <name evidence="9" type="ORF">ACFQ03_06725</name>
</gene>
<feature type="transmembrane region" description="Helical" evidence="8">
    <location>
        <begin position="66"/>
        <end position="87"/>
    </location>
</feature>
<evidence type="ECO:0000256" key="4">
    <source>
        <dbReference type="ARBA" id="ARBA00022475"/>
    </source>
</evidence>
<sequence length="336" mass="35058">MSPVLHNRILKIAGIPAALLLLVIALLASINFGVADTDWRSIIEAYSQFNGTNEHLIIQQVRVPRALIAGAVGLSLGICGALIQALTRNPLADVGIMGLNSGASLLVVAAVTFLSITSLSEYVWFAFLGAALSGVAVYALGSIGRDGLTPVKITLAGAAIGALASSFTHTILIANEKTMQEVLFWLAGSVEGRKLELLAQVFPYMAVAWVGAYLIAGPVHTLLLGDDVATGLGQRTVLVKLATGLLIVVLAGSSVAVAGPILFVSLVTPHLARSLVGPETRWVVVYSGLIGAVLLIAADIASRFIAMPREIPIGVMTALIGTPFFIYAARKGTFKK</sequence>
<dbReference type="Proteomes" id="UP001597120">
    <property type="component" value="Unassembled WGS sequence"/>
</dbReference>
<evidence type="ECO:0000256" key="7">
    <source>
        <dbReference type="ARBA" id="ARBA00023136"/>
    </source>
</evidence>
<proteinExistence type="inferred from homology"/>
<dbReference type="CDD" id="cd06550">
    <property type="entry name" value="TM_ABC_iron-siderophores_like"/>
    <property type="match status" value="1"/>
</dbReference>
<comment type="subcellular location">
    <subcellularLocation>
        <location evidence="1">Cell membrane</location>
        <topology evidence="1">Multi-pass membrane protein</topology>
    </subcellularLocation>
</comment>
<feature type="transmembrane region" description="Helical" evidence="8">
    <location>
        <begin position="122"/>
        <end position="141"/>
    </location>
</feature>
<comment type="caution">
    <text evidence="9">The sequence shown here is derived from an EMBL/GenBank/DDBJ whole genome shotgun (WGS) entry which is preliminary data.</text>
</comment>
<dbReference type="Pfam" id="PF01032">
    <property type="entry name" value="FecCD"/>
    <property type="match status" value="1"/>
</dbReference>
<dbReference type="PANTHER" id="PTHR30472:SF65">
    <property type="entry name" value="SIDEROPHORE TRANSPORT SYSTEM PERMEASE PROTEIN YFIZ-RELATED"/>
    <property type="match status" value="1"/>
</dbReference>
<keyword evidence="10" id="KW-1185">Reference proteome</keyword>
<dbReference type="PANTHER" id="PTHR30472">
    <property type="entry name" value="FERRIC ENTEROBACTIN TRANSPORT SYSTEM PERMEASE PROTEIN"/>
    <property type="match status" value="1"/>
</dbReference>
<reference evidence="10" key="1">
    <citation type="journal article" date="2019" name="Int. J. Syst. Evol. Microbiol.">
        <title>The Global Catalogue of Microorganisms (GCM) 10K type strain sequencing project: providing services to taxonomists for standard genome sequencing and annotation.</title>
        <authorList>
            <consortium name="The Broad Institute Genomics Platform"/>
            <consortium name="The Broad Institute Genome Sequencing Center for Infectious Disease"/>
            <person name="Wu L."/>
            <person name="Ma J."/>
        </authorList>
    </citation>
    <scope>NUCLEOTIDE SEQUENCE [LARGE SCALE GENOMIC DNA]</scope>
    <source>
        <strain evidence="10">CCUG 57263</strain>
    </source>
</reference>
<dbReference type="InterPro" id="IPR000522">
    <property type="entry name" value="ABC_transptr_permease_BtuC"/>
</dbReference>
<keyword evidence="6 8" id="KW-1133">Transmembrane helix</keyword>
<feature type="transmembrane region" description="Helical" evidence="8">
    <location>
        <begin position="153"/>
        <end position="174"/>
    </location>
</feature>
<feature type="transmembrane region" description="Helical" evidence="8">
    <location>
        <begin position="12"/>
        <end position="34"/>
    </location>
</feature>
<dbReference type="Gene3D" id="1.10.3470.10">
    <property type="entry name" value="ABC transporter involved in vitamin B12 uptake, BtuC"/>
    <property type="match status" value="1"/>
</dbReference>
<protein>
    <submittedName>
        <fullName evidence="9">FecCD family ABC transporter permease</fullName>
    </submittedName>
</protein>
<keyword evidence="7 8" id="KW-0472">Membrane</keyword>
<dbReference type="InterPro" id="IPR037294">
    <property type="entry name" value="ABC_BtuC-like"/>
</dbReference>
<evidence type="ECO:0000313" key="10">
    <source>
        <dbReference type="Proteomes" id="UP001597120"/>
    </source>
</evidence>
<feature type="transmembrane region" description="Helical" evidence="8">
    <location>
        <begin position="313"/>
        <end position="330"/>
    </location>
</feature>
<evidence type="ECO:0000256" key="5">
    <source>
        <dbReference type="ARBA" id="ARBA00022692"/>
    </source>
</evidence>
<keyword evidence="5 8" id="KW-0812">Transmembrane</keyword>
<evidence type="ECO:0000256" key="6">
    <source>
        <dbReference type="ARBA" id="ARBA00022989"/>
    </source>
</evidence>
<evidence type="ECO:0000256" key="3">
    <source>
        <dbReference type="ARBA" id="ARBA00022448"/>
    </source>
</evidence>
<dbReference type="SUPFAM" id="SSF81345">
    <property type="entry name" value="ABC transporter involved in vitamin B12 uptake, BtuC"/>
    <property type="match status" value="1"/>
</dbReference>
<dbReference type="RefSeq" id="WP_379286999.1">
    <property type="nucleotide sequence ID" value="NZ_JBHTIU010000024.1"/>
</dbReference>
<keyword evidence="4" id="KW-1003">Cell membrane</keyword>
<feature type="transmembrane region" description="Helical" evidence="8">
    <location>
        <begin position="201"/>
        <end position="225"/>
    </location>
</feature>
<feature type="transmembrane region" description="Helical" evidence="8">
    <location>
        <begin position="237"/>
        <end position="263"/>
    </location>
</feature>
<evidence type="ECO:0000256" key="1">
    <source>
        <dbReference type="ARBA" id="ARBA00004651"/>
    </source>
</evidence>
<evidence type="ECO:0000256" key="2">
    <source>
        <dbReference type="ARBA" id="ARBA00007935"/>
    </source>
</evidence>
<keyword evidence="3" id="KW-0813">Transport</keyword>
<comment type="similarity">
    <text evidence="2">Belongs to the binding-protein-dependent transport system permease family. FecCD subfamily.</text>
</comment>
<feature type="transmembrane region" description="Helical" evidence="8">
    <location>
        <begin position="94"/>
        <end position="116"/>
    </location>
</feature>
<name>A0ABW3D5W3_9BACL</name>
<evidence type="ECO:0000313" key="9">
    <source>
        <dbReference type="EMBL" id="MFD0868838.1"/>
    </source>
</evidence>
<evidence type="ECO:0000256" key="8">
    <source>
        <dbReference type="SAM" id="Phobius"/>
    </source>
</evidence>